<dbReference type="PROSITE" id="PS01124">
    <property type="entry name" value="HTH_ARAC_FAMILY_2"/>
    <property type="match status" value="1"/>
</dbReference>
<proteinExistence type="predicted"/>
<dbReference type="Gene3D" id="1.10.10.60">
    <property type="entry name" value="Homeodomain-like"/>
    <property type="match status" value="1"/>
</dbReference>
<keyword evidence="1" id="KW-0805">Transcription regulation</keyword>
<sequence length="315" mass="35009">MSTEYFRFAHFDNPEDHARGLDQVEQRYLQTGPGRFSGLLQQCSMGEGVSLYRERINVPLLQQGRTPADARTFVIPLVLERSATVLGRAVGTTVAHMLGGQEFVAQSATESDYAGIAIENETFASYADYLGGLDSLGWGTQPLLEAGGAALRRASFWLKSCLYAVEDNLGALAHEQARKAFRDDVVEQLLCLLIDIQAPRQRDVTHLTYSDIVGRSRDYLLAEPEQPVSVLDLCRALRVSRRTVQTAFLALTGVAPNVYLRSIRLSLVRRLLLETRATELSVCDAAARWGFVNKGKFAAEYRKTFGYLPSQTRRA</sequence>
<dbReference type="KEGG" id="cuh:BJN34_11050"/>
<dbReference type="Proteomes" id="UP000189627">
    <property type="component" value="Chromosome 1"/>
</dbReference>
<feature type="domain" description="HTH araC/xylS-type" evidence="4">
    <location>
        <begin position="214"/>
        <end position="315"/>
    </location>
</feature>
<dbReference type="AlphaFoldDB" id="A0A1U9UNX4"/>
<accession>A0A1U9UNX4</accession>
<organism evidence="5 6">
    <name type="scientific">Cupriavidus necator</name>
    <name type="common">Alcaligenes eutrophus</name>
    <name type="synonym">Ralstonia eutropha</name>
    <dbReference type="NCBI Taxonomy" id="106590"/>
    <lineage>
        <taxon>Bacteria</taxon>
        <taxon>Pseudomonadati</taxon>
        <taxon>Pseudomonadota</taxon>
        <taxon>Betaproteobacteria</taxon>
        <taxon>Burkholderiales</taxon>
        <taxon>Burkholderiaceae</taxon>
        <taxon>Cupriavidus</taxon>
    </lineage>
</organism>
<evidence type="ECO:0000313" key="6">
    <source>
        <dbReference type="Proteomes" id="UP000189627"/>
    </source>
</evidence>
<dbReference type="GO" id="GO:0043565">
    <property type="term" value="F:sequence-specific DNA binding"/>
    <property type="evidence" value="ECO:0007669"/>
    <property type="project" value="InterPro"/>
</dbReference>
<protein>
    <recommendedName>
        <fullName evidence="4">HTH araC/xylS-type domain-containing protein</fullName>
    </recommendedName>
</protein>
<dbReference type="InterPro" id="IPR050204">
    <property type="entry name" value="AraC_XylS_family_regulators"/>
</dbReference>
<evidence type="ECO:0000259" key="4">
    <source>
        <dbReference type="PROSITE" id="PS01124"/>
    </source>
</evidence>
<reference evidence="6" key="1">
    <citation type="submission" date="2017-02" db="EMBL/GenBank/DDBJ databases">
        <title>Complete genome sequence of Cupriavidus necator strain NH9, a 3-chlorobenzoate degrader.</title>
        <authorList>
            <person name="Moriuchi R."/>
            <person name="Dohra H."/>
            <person name="Ogawa N."/>
        </authorList>
    </citation>
    <scope>NUCLEOTIDE SEQUENCE [LARGE SCALE GENOMIC DNA]</scope>
    <source>
        <strain evidence="6">NH9</strain>
    </source>
</reference>
<dbReference type="PANTHER" id="PTHR46796">
    <property type="entry name" value="HTH-TYPE TRANSCRIPTIONAL ACTIVATOR RHAS-RELATED"/>
    <property type="match status" value="1"/>
</dbReference>
<keyword evidence="3" id="KW-0804">Transcription</keyword>
<dbReference type="RefSeq" id="WP_078196655.1">
    <property type="nucleotide sequence ID" value="NZ_CP017757.2"/>
</dbReference>
<dbReference type="PROSITE" id="PS00041">
    <property type="entry name" value="HTH_ARAC_FAMILY_1"/>
    <property type="match status" value="1"/>
</dbReference>
<evidence type="ECO:0000256" key="2">
    <source>
        <dbReference type="ARBA" id="ARBA00023125"/>
    </source>
</evidence>
<name>A0A1U9UNX4_CUPNE</name>
<dbReference type="InterPro" id="IPR009057">
    <property type="entry name" value="Homeodomain-like_sf"/>
</dbReference>
<evidence type="ECO:0000313" key="5">
    <source>
        <dbReference type="EMBL" id="AQV94424.1"/>
    </source>
</evidence>
<dbReference type="SUPFAM" id="SSF46689">
    <property type="entry name" value="Homeodomain-like"/>
    <property type="match status" value="1"/>
</dbReference>
<evidence type="ECO:0000256" key="3">
    <source>
        <dbReference type="ARBA" id="ARBA00023163"/>
    </source>
</evidence>
<dbReference type="OrthoDB" id="185346at2"/>
<dbReference type="EMBL" id="CP017757">
    <property type="protein sequence ID" value="AQV94424.1"/>
    <property type="molecule type" value="Genomic_DNA"/>
</dbReference>
<dbReference type="InterPro" id="IPR018062">
    <property type="entry name" value="HTH_AraC-typ_CS"/>
</dbReference>
<dbReference type="Pfam" id="PF12833">
    <property type="entry name" value="HTH_18"/>
    <property type="match status" value="1"/>
</dbReference>
<dbReference type="SMART" id="SM00342">
    <property type="entry name" value="HTH_ARAC"/>
    <property type="match status" value="1"/>
</dbReference>
<gene>
    <name evidence="5" type="ORF">BJN34_11050</name>
</gene>
<evidence type="ECO:0000256" key="1">
    <source>
        <dbReference type="ARBA" id="ARBA00023015"/>
    </source>
</evidence>
<keyword evidence="2" id="KW-0238">DNA-binding</keyword>
<dbReference type="GO" id="GO:0003700">
    <property type="term" value="F:DNA-binding transcription factor activity"/>
    <property type="evidence" value="ECO:0007669"/>
    <property type="project" value="InterPro"/>
</dbReference>
<dbReference type="InterPro" id="IPR018060">
    <property type="entry name" value="HTH_AraC"/>
</dbReference>
<dbReference type="PANTHER" id="PTHR46796:SF12">
    <property type="entry name" value="HTH-TYPE DNA-BINDING TRANSCRIPTIONAL ACTIVATOR EUTR"/>
    <property type="match status" value="1"/>
</dbReference>